<gene>
    <name evidence="1" type="ordered locus">Nmag_3056</name>
</gene>
<evidence type="ECO:0000313" key="1">
    <source>
        <dbReference type="EMBL" id="ADD06608.1"/>
    </source>
</evidence>
<organism evidence="1 2">
    <name type="scientific">Natrialba magadii (strain ATCC 43099 / DSM 3394 / CCM 3739 / CIP 104546 / IAM 13178 / JCM 8861 / NBRC 102185 / NCIMB 2190 / MS3)</name>
    <name type="common">Natronobacterium magadii</name>
    <dbReference type="NCBI Taxonomy" id="547559"/>
    <lineage>
        <taxon>Archaea</taxon>
        <taxon>Methanobacteriati</taxon>
        <taxon>Methanobacteriota</taxon>
        <taxon>Stenosarchaea group</taxon>
        <taxon>Halobacteria</taxon>
        <taxon>Halobacteriales</taxon>
        <taxon>Natrialbaceae</taxon>
        <taxon>Natrialba</taxon>
    </lineage>
</organism>
<sequence length="65" mass="6818">MYSGGAHTASNPATTPLSFDLEGGHLRTNILCRPLICKGGQYTGVCDENSAQIASKELPPNGAER</sequence>
<dbReference type="AlphaFoldDB" id="D3SR52"/>
<proteinExistence type="predicted"/>
<reference evidence="2" key="1">
    <citation type="submission" date="2010-02" db="EMBL/GenBank/DDBJ databases">
        <title>Complete sequence of chromosome of Natrialba magadii ATCC 43099.</title>
        <authorList>
            <consortium name="US DOE Joint Genome Institute"/>
            <person name="Lucas S."/>
            <person name="Copeland A."/>
            <person name="Lapidus A."/>
            <person name="Cheng J.-F."/>
            <person name="Bruce D."/>
            <person name="Goodwin L."/>
            <person name="Pitluck S."/>
            <person name="Davenport K."/>
            <person name="Saunders E."/>
            <person name="Detter J.C."/>
            <person name="Han C."/>
            <person name="Tapia R."/>
            <person name="Land M."/>
            <person name="Hauser L."/>
            <person name="Kyrpides N."/>
            <person name="Mikhailova N."/>
            <person name="De Castro R.E."/>
            <person name="Maupin-Furlow J.A."/>
            <person name="Woyke T."/>
        </authorList>
    </citation>
    <scope>NUCLEOTIDE SEQUENCE [LARGE SCALE GENOMIC DNA]</scope>
    <source>
        <strain evidence="2">ATCC 43099 / DSM 3394 / CCM 3739 / CIP 104546 / IAM 13178 / JCM 8861 / NBRC 102185 / NCIMB 2190 / MS3</strain>
    </source>
</reference>
<evidence type="ECO:0000313" key="2">
    <source>
        <dbReference type="Proteomes" id="UP000001879"/>
    </source>
</evidence>
<dbReference type="HOGENOM" id="CLU_2839457_0_0_2"/>
<accession>D3SR52</accession>
<dbReference type="KEGG" id="nmg:Nmag_3056"/>
<reference evidence="1 2" key="2">
    <citation type="journal article" date="2012" name="BMC Genomics">
        <title>A comparative genomics perspective on the genetic content of the alkaliphilic haloarchaeon Natrialba magadii ATCC 43099T.</title>
        <authorList>
            <person name="Siddaramappa S."/>
            <person name="Challacombe J.F."/>
            <person name="Decastro R.E."/>
            <person name="Pfeiffer F."/>
            <person name="Sastre D.E."/>
            <person name="Gimenez M.I."/>
            <person name="Paggi R.A."/>
            <person name="Detter J.C."/>
            <person name="Davenport K.W."/>
            <person name="Goodwin L.A."/>
            <person name="Kyrpides N."/>
            <person name="Tapia R."/>
            <person name="Pitluck S."/>
            <person name="Lucas S."/>
            <person name="Woyke T."/>
            <person name="Maupin-Furlow J.A."/>
        </authorList>
    </citation>
    <scope>NUCLEOTIDE SEQUENCE [LARGE SCALE GENOMIC DNA]</scope>
    <source>
        <strain evidence="2">ATCC 43099 / DSM 3394 / CCM 3739 / CIP 104546 / IAM 13178 / JCM 8861 / NBRC 102185 / NCIMB 2190 / MS3</strain>
    </source>
</reference>
<dbReference type="EMBL" id="CP001932">
    <property type="protein sequence ID" value="ADD06608.1"/>
    <property type="molecule type" value="Genomic_DNA"/>
</dbReference>
<dbReference type="PaxDb" id="547559-Nmag_3056"/>
<protein>
    <submittedName>
        <fullName evidence="1">Uncharacterized protein</fullName>
    </submittedName>
</protein>
<name>D3SR52_NATMM</name>
<keyword evidence="2" id="KW-1185">Reference proteome</keyword>
<dbReference type="Proteomes" id="UP000001879">
    <property type="component" value="Chromosome"/>
</dbReference>
<dbReference type="STRING" id="547559.Nmag_3056"/>